<keyword evidence="1 3" id="KW-0436">Ligase</keyword>
<dbReference type="EC" id="6.3.4.15" evidence="3"/>
<dbReference type="InterPro" id="IPR004143">
    <property type="entry name" value="BPL_LPL_catalytic"/>
</dbReference>
<proteinExistence type="predicted"/>
<protein>
    <submittedName>
        <fullName evidence="3">Biotin operon repressor / Biotin-protein ligase</fullName>
        <ecNumber evidence="3">6.3.4.15</ecNumber>
    </submittedName>
</protein>
<accession>A0A1W1CG75</accession>
<dbReference type="PROSITE" id="PS51733">
    <property type="entry name" value="BPL_LPL_CATALYTIC"/>
    <property type="match status" value="1"/>
</dbReference>
<evidence type="ECO:0000256" key="1">
    <source>
        <dbReference type="ARBA" id="ARBA00022598"/>
    </source>
</evidence>
<dbReference type="PANTHER" id="PTHR12835:SF5">
    <property type="entry name" value="BIOTIN--PROTEIN LIGASE"/>
    <property type="match status" value="1"/>
</dbReference>
<dbReference type="PANTHER" id="PTHR12835">
    <property type="entry name" value="BIOTIN PROTEIN LIGASE"/>
    <property type="match status" value="1"/>
</dbReference>
<organism evidence="3">
    <name type="scientific">hydrothermal vent metagenome</name>
    <dbReference type="NCBI Taxonomy" id="652676"/>
    <lineage>
        <taxon>unclassified sequences</taxon>
        <taxon>metagenomes</taxon>
        <taxon>ecological metagenomes</taxon>
    </lineage>
</organism>
<dbReference type="InterPro" id="IPR004408">
    <property type="entry name" value="Biotin_CoA_COase_ligase"/>
</dbReference>
<dbReference type="GO" id="GO:0005737">
    <property type="term" value="C:cytoplasm"/>
    <property type="evidence" value="ECO:0007669"/>
    <property type="project" value="TreeGrafter"/>
</dbReference>
<dbReference type="GO" id="GO:0004077">
    <property type="term" value="F:biotin--[biotin carboxyl-carrier protein] ligase activity"/>
    <property type="evidence" value="ECO:0007669"/>
    <property type="project" value="UniProtKB-EC"/>
</dbReference>
<dbReference type="EMBL" id="FPHJ01000043">
    <property type="protein sequence ID" value="SFV64764.1"/>
    <property type="molecule type" value="Genomic_DNA"/>
</dbReference>
<dbReference type="SUPFAM" id="SSF55681">
    <property type="entry name" value="Class II aaRS and biotin synthetases"/>
    <property type="match status" value="1"/>
</dbReference>
<dbReference type="CDD" id="cd16442">
    <property type="entry name" value="BPL"/>
    <property type="match status" value="1"/>
</dbReference>
<evidence type="ECO:0000313" key="3">
    <source>
        <dbReference type="EMBL" id="SFV64764.1"/>
    </source>
</evidence>
<dbReference type="Pfam" id="PF03099">
    <property type="entry name" value="BPL_LplA_LipB"/>
    <property type="match status" value="1"/>
</dbReference>
<name>A0A1W1CG75_9ZZZZ</name>
<evidence type="ECO:0000259" key="2">
    <source>
        <dbReference type="PROSITE" id="PS51733"/>
    </source>
</evidence>
<gene>
    <name evidence="3" type="ORF">MNB_SUP05-5-55</name>
</gene>
<feature type="domain" description="BPL/LPL catalytic" evidence="2">
    <location>
        <begin position="1"/>
        <end position="179"/>
    </location>
</feature>
<sequence>MVNYSNQIEFFNFESIDSTNDFLLKQPFNKKIQICIAKEQTQGKGQFNRKWLADKNTSILCSIKRNFPNISLNGLSLVVGLSIIKTLEKHYQIVGLKIKWPNDIYYKDKKLAGILLENIVQNQQQSLVIGFGVNINLAKDFSNDFDWIDLQRISKREIDIKKLTQEIIQQILLDCDYFVEVGWQGFIDKWQQYDYLKGQTKTIKNQTGIVQGVSSDGALIMNIDGKKQIFYSS</sequence>
<reference evidence="3" key="1">
    <citation type="submission" date="2016-10" db="EMBL/GenBank/DDBJ databases">
        <authorList>
            <person name="de Groot N.N."/>
        </authorList>
    </citation>
    <scope>NUCLEOTIDE SEQUENCE</scope>
</reference>
<dbReference type="AlphaFoldDB" id="A0A1W1CG75"/>
<dbReference type="Gene3D" id="3.30.930.10">
    <property type="entry name" value="Bira Bifunctional Protein, Domain 2"/>
    <property type="match status" value="1"/>
</dbReference>
<dbReference type="InterPro" id="IPR045864">
    <property type="entry name" value="aa-tRNA-synth_II/BPL/LPL"/>
</dbReference>
<dbReference type="NCBIfam" id="TIGR00121">
    <property type="entry name" value="birA_ligase"/>
    <property type="match status" value="1"/>
</dbReference>